<protein>
    <submittedName>
        <fullName evidence="1">Uncharacterized protein</fullName>
    </submittedName>
</protein>
<dbReference type="EMBL" id="UINC01174574">
    <property type="protein sequence ID" value="SVD80768.1"/>
    <property type="molecule type" value="Genomic_DNA"/>
</dbReference>
<feature type="non-terminal residue" evidence="1">
    <location>
        <position position="1"/>
    </location>
</feature>
<proteinExistence type="predicted"/>
<dbReference type="AlphaFoldDB" id="A0A382YE24"/>
<gene>
    <name evidence="1" type="ORF">METZ01_LOCUS433622</name>
</gene>
<reference evidence="1" key="1">
    <citation type="submission" date="2018-05" db="EMBL/GenBank/DDBJ databases">
        <authorList>
            <person name="Lanie J.A."/>
            <person name="Ng W.-L."/>
            <person name="Kazmierczak K.M."/>
            <person name="Andrzejewski T.M."/>
            <person name="Davidsen T.M."/>
            <person name="Wayne K.J."/>
            <person name="Tettelin H."/>
            <person name="Glass J.I."/>
            <person name="Rusch D."/>
            <person name="Podicherti R."/>
            <person name="Tsui H.-C.T."/>
            <person name="Winkler M.E."/>
        </authorList>
    </citation>
    <scope>NUCLEOTIDE SEQUENCE</scope>
</reference>
<sequence length="52" mass="6211">VKWYSIQIYQYARDWIGRMNASPKEQVVKDSGESVWDKFKPLPPEEQKRLAN</sequence>
<accession>A0A382YE24</accession>
<feature type="non-terminal residue" evidence="1">
    <location>
        <position position="52"/>
    </location>
</feature>
<name>A0A382YE24_9ZZZZ</name>
<evidence type="ECO:0000313" key="1">
    <source>
        <dbReference type="EMBL" id="SVD80768.1"/>
    </source>
</evidence>
<organism evidence="1">
    <name type="scientific">marine metagenome</name>
    <dbReference type="NCBI Taxonomy" id="408172"/>
    <lineage>
        <taxon>unclassified sequences</taxon>
        <taxon>metagenomes</taxon>
        <taxon>ecological metagenomes</taxon>
    </lineage>
</organism>